<comment type="caution">
    <text evidence="2">The sequence shown here is derived from an EMBL/GenBank/DDBJ whole genome shotgun (WGS) entry which is preliminary data.</text>
</comment>
<proteinExistence type="predicted"/>
<dbReference type="InterPro" id="IPR025334">
    <property type="entry name" value="DUF4240"/>
</dbReference>
<dbReference type="Pfam" id="PF14024">
    <property type="entry name" value="DUF4240"/>
    <property type="match status" value="1"/>
</dbReference>
<sequence length="215" mass="24726">MHSRLFVIALLTVLCIGCSAKEDKRSFKPVSEFTKAEKMDEKEFWKIIDYSYNAAKGNLDLQNEIIVKKLSAYAPEEIINFEIILCKKLIEANNYKILAANKIIDAYVSDDGFLYFRLWLISLGRETFEQTIKNPDYLAGVVDNGVVPDFEHLLYVSTQAYKNKTGKQQEDDSFPRDVAFNKGLNYDLGGPAITGNDWKEDELPKLYPKLWEKFN</sequence>
<name>A0ABW2Z228_9SPHI</name>
<gene>
    <name evidence="2" type="ORF">ACFQZS_17235</name>
</gene>
<evidence type="ECO:0000313" key="3">
    <source>
        <dbReference type="Proteomes" id="UP001596958"/>
    </source>
</evidence>
<dbReference type="Proteomes" id="UP001596958">
    <property type="component" value="Unassembled WGS sequence"/>
</dbReference>
<reference evidence="3" key="1">
    <citation type="journal article" date="2019" name="Int. J. Syst. Evol. Microbiol.">
        <title>The Global Catalogue of Microorganisms (GCM) 10K type strain sequencing project: providing services to taxonomists for standard genome sequencing and annotation.</title>
        <authorList>
            <consortium name="The Broad Institute Genomics Platform"/>
            <consortium name="The Broad Institute Genome Sequencing Center for Infectious Disease"/>
            <person name="Wu L."/>
            <person name="Ma J."/>
        </authorList>
    </citation>
    <scope>NUCLEOTIDE SEQUENCE [LARGE SCALE GENOMIC DNA]</scope>
    <source>
        <strain evidence="3">CCUG 63418</strain>
    </source>
</reference>
<evidence type="ECO:0000259" key="1">
    <source>
        <dbReference type="Pfam" id="PF14024"/>
    </source>
</evidence>
<dbReference type="EMBL" id="JBHTHU010000021">
    <property type="protein sequence ID" value="MFD0751900.1"/>
    <property type="molecule type" value="Genomic_DNA"/>
</dbReference>
<protein>
    <submittedName>
        <fullName evidence="2">DUF4240 domain-containing protein</fullName>
    </submittedName>
</protein>
<feature type="domain" description="DUF4240" evidence="1">
    <location>
        <begin position="39"/>
        <end position="162"/>
    </location>
</feature>
<dbReference type="RefSeq" id="WP_377102208.1">
    <property type="nucleotide sequence ID" value="NZ_JBHTHU010000021.1"/>
</dbReference>
<evidence type="ECO:0000313" key="2">
    <source>
        <dbReference type="EMBL" id="MFD0751900.1"/>
    </source>
</evidence>
<accession>A0ABW2Z228</accession>
<organism evidence="2 3">
    <name type="scientific">Mucilaginibacter calamicampi</name>
    <dbReference type="NCBI Taxonomy" id="1302352"/>
    <lineage>
        <taxon>Bacteria</taxon>
        <taxon>Pseudomonadati</taxon>
        <taxon>Bacteroidota</taxon>
        <taxon>Sphingobacteriia</taxon>
        <taxon>Sphingobacteriales</taxon>
        <taxon>Sphingobacteriaceae</taxon>
        <taxon>Mucilaginibacter</taxon>
    </lineage>
</organism>
<keyword evidence="3" id="KW-1185">Reference proteome</keyword>